<name>A0A1F7YCH7_9BACT</name>
<gene>
    <name evidence="1" type="ORF">A2627_05045</name>
</gene>
<sequence length="107" mass="12405">MSELLNALDPEWPDIQNEKSFGSRVYFHKRFTIRVKQGTGYTPTRHAVWDEQTTPPEAYDVEFFNEGDPVSKPFLIEGKQYQSTHSHDYREIIAYEGGLPVAVKKIE</sequence>
<evidence type="ECO:0000313" key="2">
    <source>
        <dbReference type="Proteomes" id="UP000178851"/>
    </source>
</evidence>
<proteinExistence type="predicted"/>
<evidence type="ECO:0000313" key="1">
    <source>
        <dbReference type="EMBL" id="OGM25003.1"/>
    </source>
</evidence>
<accession>A0A1F7YCH7</accession>
<dbReference type="Proteomes" id="UP000178851">
    <property type="component" value="Unassembled WGS sequence"/>
</dbReference>
<protein>
    <submittedName>
        <fullName evidence="1">Uncharacterized protein</fullName>
    </submittedName>
</protein>
<dbReference type="AlphaFoldDB" id="A0A1F7YCH7"/>
<comment type="caution">
    <text evidence="1">The sequence shown here is derived from an EMBL/GenBank/DDBJ whole genome shotgun (WGS) entry which is preliminary data.</text>
</comment>
<dbReference type="EMBL" id="MGGI01000024">
    <property type="protein sequence ID" value="OGM25003.1"/>
    <property type="molecule type" value="Genomic_DNA"/>
</dbReference>
<organism evidence="1 2">
    <name type="scientific">Candidatus Woesebacteria bacterium RIFCSPHIGHO2_01_FULL_39_28</name>
    <dbReference type="NCBI Taxonomy" id="1802496"/>
    <lineage>
        <taxon>Bacteria</taxon>
        <taxon>Candidatus Woeseibacteriota</taxon>
    </lineage>
</organism>
<reference evidence="1 2" key="1">
    <citation type="journal article" date="2016" name="Nat. Commun.">
        <title>Thousands of microbial genomes shed light on interconnected biogeochemical processes in an aquifer system.</title>
        <authorList>
            <person name="Anantharaman K."/>
            <person name="Brown C.T."/>
            <person name="Hug L.A."/>
            <person name="Sharon I."/>
            <person name="Castelle C.J."/>
            <person name="Probst A.J."/>
            <person name="Thomas B.C."/>
            <person name="Singh A."/>
            <person name="Wilkins M.J."/>
            <person name="Karaoz U."/>
            <person name="Brodie E.L."/>
            <person name="Williams K.H."/>
            <person name="Hubbard S.S."/>
            <person name="Banfield J.F."/>
        </authorList>
    </citation>
    <scope>NUCLEOTIDE SEQUENCE [LARGE SCALE GENOMIC DNA]</scope>
</reference>